<comment type="caution">
    <text evidence="2">The sequence shown here is derived from an EMBL/GenBank/DDBJ whole genome shotgun (WGS) entry which is preliminary data.</text>
</comment>
<evidence type="ECO:0000313" key="3">
    <source>
        <dbReference type="Proteomes" id="UP001162060"/>
    </source>
</evidence>
<gene>
    <name evidence="2" type="ORF">PM001_LOCUS7761</name>
</gene>
<evidence type="ECO:0000256" key="1">
    <source>
        <dbReference type="SAM" id="MobiDB-lite"/>
    </source>
</evidence>
<protein>
    <submittedName>
        <fullName evidence="2">Uncharacterized protein</fullName>
    </submittedName>
</protein>
<accession>A0AAV1TJN0</accession>
<evidence type="ECO:0000313" key="2">
    <source>
        <dbReference type="EMBL" id="CAK7922590.1"/>
    </source>
</evidence>
<feature type="region of interest" description="Disordered" evidence="1">
    <location>
        <begin position="19"/>
        <end position="47"/>
    </location>
</feature>
<organism evidence="2 3">
    <name type="scientific">Peronospora matthiolae</name>
    <dbReference type="NCBI Taxonomy" id="2874970"/>
    <lineage>
        <taxon>Eukaryota</taxon>
        <taxon>Sar</taxon>
        <taxon>Stramenopiles</taxon>
        <taxon>Oomycota</taxon>
        <taxon>Peronosporomycetes</taxon>
        <taxon>Peronosporales</taxon>
        <taxon>Peronosporaceae</taxon>
        <taxon>Peronospora</taxon>
    </lineage>
</organism>
<reference evidence="2" key="1">
    <citation type="submission" date="2024-01" db="EMBL/GenBank/DDBJ databases">
        <authorList>
            <person name="Webb A."/>
        </authorList>
    </citation>
    <scope>NUCLEOTIDE SEQUENCE</scope>
    <source>
        <strain evidence="2">Pm1</strain>
    </source>
</reference>
<dbReference type="AlphaFoldDB" id="A0AAV1TJN0"/>
<dbReference type="Proteomes" id="UP001162060">
    <property type="component" value="Unassembled WGS sequence"/>
</dbReference>
<name>A0AAV1TJN0_9STRA</name>
<feature type="region of interest" description="Disordered" evidence="1">
    <location>
        <begin position="68"/>
        <end position="100"/>
    </location>
</feature>
<sequence length="100" mass="10800">MTDRAGYLTEDKALAEFLGVEEVDDRSGNDTANQGEEKSEPSTSVCDRVSRLALNPFPDRGAATALKARGAMSNMDPSIISNPLDEEQQRILDQAESARG</sequence>
<dbReference type="EMBL" id="CAKLBY020000066">
    <property type="protein sequence ID" value="CAK7922590.1"/>
    <property type="molecule type" value="Genomic_DNA"/>
</dbReference>
<proteinExistence type="predicted"/>